<dbReference type="InterPro" id="IPR035900">
    <property type="entry name" value="Colicin_E_sf"/>
</dbReference>
<keyword evidence="4" id="KW-1185">Reference proteome</keyword>
<dbReference type="Proteomes" id="UP000746535">
    <property type="component" value="Unassembled WGS sequence"/>
</dbReference>
<protein>
    <submittedName>
        <fullName evidence="3">Bacteriocin immunity protein</fullName>
    </submittedName>
</protein>
<proteinExistence type="inferred from homology"/>
<evidence type="ECO:0000256" key="2">
    <source>
        <dbReference type="ARBA" id="ARBA00023025"/>
    </source>
</evidence>
<gene>
    <name evidence="3" type="ORF">HBH25_09430</name>
</gene>
<dbReference type="RefSeq" id="WP_168083659.1">
    <property type="nucleotide sequence ID" value="NZ_JAAVJI010000004.1"/>
</dbReference>
<organism evidence="3 4">
    <name type="scientific">Pseudomonas quercus</name>
    <dbReference type="NCBI Taxonomy" id="2722792"/>
    <lineage>
        <taxon>Bacteria</taxon>
        <taxon>Pseudomonadati</taxon>
        <taxon>Pseudomonadota</taxon>
        <taxon>Gammaproteobacteria</taxon>
        <taxon>Pseudomonadales</taxon>
        <taxon>Pseudomonadaceae</taxon>
        <taxon>Pseudomonas</taxon>
    </lineage>
</organism>
<evidence type="ECO:0000313" key="4">
    <source>
        <dbReference type="Proteomes" id="UP000746535"/>
    </source>
</evidence>
<dbReference type="InterPro" id="IPR000290">
    <property type="entry name" value="Colicin_pyocin"/>
</dbReference>
<dbReference type="Gene3D" id="1.10.1200.20">
    <property type="entry name" value="Colicin E immunity protein"/>
    <property type="match status" value="1"/>
</dbReference>
<sequence length="86" mass="9546">MNGGATSLKSQLEMVLNEILANMTDPEGDDGRLDELIFEFERISEHPEGSNLMFWPKPGADTSINGIVAEVERWRLENGLPGLESE</sequence>
<dbReference type="Pfam" id="PF01320">
    <property type="entry name" value="Colicin_Pyocin"/>
    <property type="match status" value="1"/>
</dbReference>
<name>A0ABX0YDI1_9PSED</name>
<dbReference type="PRINTS" id="PR01299">
    <property type="entry name" value="PYOCIN"/>
</dbReference>
<comment type="similarity">
    <text evidence="1">Belongs to the colicins ColE2/ColE8/ColE9 and pyocins S1/S2 family.</text>
</comment>
<comment type="caution">
    <text evidence="3">The sequence shown here is derived from an EMBL/GenBank/DDBJ whole genome shotgun (WGS) entry which is preliminary data.</text>
</comment>
<dbReference type="EMBL" id="JAAVJI010000004">
    <property type="protein sequence ID" value="NJP01086.1"/>
    <property type="molecule type" value="Genomic_DNA"/>
</dbReference>
<keyword evidence="2" id="KW-0079">Bacteriocin immunity</keyword>
<evidence type="ECO:0000256" key="1">
    <source>
        <dbReference type="ARBA" id="ARBA00009346"/>
    </source>
</evidence>
<evidence type="ECO:0000313" key="3">
    <source>
        <dbReference type="EMBL" id="NJP01086.1"/>
    </source>
</evidence>
<dbReference type="SUPFAM" id="SSF47345">
    <property type="entry name" value="Colicin E immunity proteins"/>
    <property type="match status" value="1"/>
</dbReference>
<dbReference type="CDD" id="cd16363">
    <property type="entry name" value="Col_Im_like"/>
    <property type="match status" value="1"/>
</dbReference>
<accession>A0ABX0YDI1</accession>
<reference evidence="3 4" key="1">
    <citation type="submission" date="2020-03" db="EMBL/GenBank/DDBJ databases">
        <authorList>
            <person name="Wang L."/>
            <person name="He N."/>
            <person name="Li Y."/>
            <person name="Fang Y."/>
            <person name="Zhang F."/>
        </authorList>
    </citation>
    <scope>NUCLEOTIDE SEQUENCE [LARGE SCALE GENOMIC DNA]</scope>
    <source>
        <strain evidence="4">hsmgli-8</strain>
    </source>
</reference>